<dbReference type="GO" id="GO:0051724">
    <property type="term" value="F:NAD transmembrane transporter activity"/>
    <property type="evidence" value="ECO:0007669"/>
    <property type="project" value="TreeGrafter"/>
</dbReference>
<feature type="transmembrane region" description="Helical" evidence="13">
    <location>
        <begin position="225"/>
        <end position="243"/>
    </location>
</feature>
<proteinExistence type="inferred from homology"/>
<evidence type="ECO:0000256" key="13">
    <source>
        <dbReference type="SAM" id="Phobius"/>
    </source>
</evidence>
<dbReference type="PANTHER" id="PTHR45939:SF5">
    <property type="entry name" value="PEROXISOMAL MEMBRANE PROTEIN PMP34"/>
    <property type="match status" value="1"/>
</dbReference>
<protein>
    <submittedName>
        <fullName evidence="14">Uncharacterized protein</fullName>
    </submittedName>
</protein>
<dbReference type="FunFam" id="1.50.40.10:FF:000152">
    <property type="entry name" value="Mitochondrial carrier domain-containing protein"/>
    <property type="match status" value="1"/>
</dbReference>
<feature type="transmembrane region" description="Helical" evidence="13">
    <location>
        <begin position="184"/>
        <end position="205"/>
    </location>
</feature>
<accession>A0A8H6FMV9</accession>
<evidence type="ECO:0000256" key="6">
    <source>
        <dbReference type="ARBA" id="ARBA00022792"/>
    </source>
</evidence>
<evidence type="ECO:0000256" key="5">
    <source>
        <dbReference type="ARBA" id="ARBA00022737"/>
    </source>
</evidence>
<dbReference type="Pfam" id="PF00153">
    <property type="entry name" value="Mito_carr"/>
    <property type="match status" value="3"/>
</dbReference>
<keyword evidence="15" id="KW-1185">Reference proteome</keyword>
<dbReference type="PANTHER" id="PTHR45939">
    <property type="entry name" value="PEROXISOMAL MEMBRANE PROTEIN PMP34-RELATED"/>
    <property type="match status" value="1"/>
</dbReference>
<feature type="region of interest" description="Disordered" evidence="12">
    <location>
        <begin position="146"/>
        <end position="167"/>
    </location>
</feature>
<evidence type="ECO:0000256" key="1">
    <source>
        <dbReference type="ARBA" id="ARBA00004585"/>
    </source>
</evidence>
<keyword evidence="9" id="KW-0576">Peroxisome</keyword>
<sequence length="323" mass="35422">MAPATSAAQHGDNIAHALAGAGGGLLSMTLTYPLITLSTRAQVESKRAQSSTYDAIRRIVHREGVTGLYSGLDSALFGISVTNFVYYYWYEWTRAFFERAAIRSSRASKKLTTIESMIAGAIAGSATVLITNPIWVINTRMTAPLSESSCSNLPTSSTTPDRPARKPSSFATVMRLIRREGPTALFAGVLPALVLVVNPILQYTIFEQLKDVLEKRRRVTSRDAFFLGAIGKLLATSITYPYITVKSRMHVASGETPRDGVIQSLTRVVRQEGWSGLYKGIVPKVTQSVITAAFLFAFKDALYEMSVHARRKVPAKLPRENKN</sequence>
<evidence type="ECO:0000256" key="9">
    <source>
        <dbReference type="ARBA" id="ARBA00023140"/>
    </source>
</evidence>
<dbReference type="GeneID" id="59292161"/>
<dbReference type="InterPro" id="IPR023395">
    <property type="entry name" value="MCP_dom_sf"/>
</dbReference>
<keyword evidence="3 11" id="KW-0813">Transport</keyword>
<keyword evidence="4 10" id="KW-0812">Transmembrane</keyword>
<feature type="compositionally biased region" description="Polar residues" evidence="12">
    <location>
        <begin position="146"/>
        <end position="160"/>
    </location>
</feature>
<comment type="similarity">
    <text evidence="2 11">Belongs to the mitochondrial carrier (TC 2.A.29) family.</text>
</comment>
<evidence type="ECO:0000256" key="2">
    <source>
        <dbReference type="ARBA" id="ARBA00006375"/>
    </source>
</evidence>
<evidence type="ECO:0000256" key="11">
    <source>
        <dbReference type="RuleBase" id="RU000488"/>
    </source>
</evidence>
<dbReference type="SUPFAM" id="SSF103506">
    <property type="entry name" value="Mitochondrial carrier"/>
    <property type="match status" value="1"/>
</dbReference>
<feature type="transmembrane region" description="Helical" evidence="13">
    <location>
        <begin position="117"/>
        <end position="137"/>
    </location>
</feature>
<feature type="repeat" description="Solcar" evidence="10">
    <location>
        <begin position="219"/>
        <end position="305"/>
    </location>
</feature>
<organism evidence="14 15">
    <name type="scientific">Letharia columbiana</name>
    <dbReference type="NCBI Taxonomy" id="112416"/>
    <lineage>
        <taxon>Eukaryota</taxon>
        <taxon>Fungi</taxon>
        <taxon>Dikarya</taxon>
        <taxon>Ascomycota</taxon>
        <taxon>Pezizomycotina</taxon>
        <taxon>Lecanoromycetes</taxon>
        <taxon>OSLEUM clade</taxon>
        <taxon>Lecanoromycetidae</taxon>
        <taxon>Lecanorales</taxon>
        <taxon>Lecanorineae</taxon>
        <taxon>Parmeliaceae</taxon>
        <taxon>Letharia</taxon>
    </lineage>
</organism>
<evidence type="ECO:0000313" key="14">
    <source>
        <dbReference type="EMBL" id="KAF6231372.1"/>
    </source>
</evidence>
<keyword evidence="8 10" id="KW-0472">Membrane</keyword>
<dbReference type="Proteomes" id="UP000578531">
    <property type="component" value="Unassembled WGS sequence"/>
</dbReference>
<feature type="repeat" description="Solcar" evidence="10">
    <location>
        <begin position="11"/>
        <end position="96"/>
    </location>
</feature>
<dbReference type="OrthoDB" id="2019556at2759"/>
<dbReference type="InterPro" id="IPR018108">
    <property type="entry name" value="MCP_transmembrane"/>
</dbReference>
<evidence type="ECO:0000256" key="4">
    <source>
        <dbReference type="ARBA" id="ARBA00022692"/>
    </source>
</evidence>
<dbReference type="GO" id="GO:0015228">
    <property type="term" value="F:coenzyme A transmembrane transporter activity"/>
    <property type="evidence" value="ECO:0007669"/>
    <property type="project" value="TreeGrafter"/>
</dbReference>
<dbReference type="GO" id="GO:0005347">
    <property type="term" value="F:ATP transmembrane transporter activity"/>
    <property type="evidence" value="ECO:0007669"/>
    <property type="project" value="TreeGrafter"/>
</dbReference>
<dbReference type="RefSeq" id="XP_037160805.1">
    <property type="nucleotide sequence ID" value="XM_037312400.1"/>
</dbReference>
<dbReference type="FunFam" id="1.50.40.10:FF:000119">
    <property type="entry name" value="Mitochondrial carrier domain-containing protein"/>
    <property type="match status" value="1"/>
</dbReference>
<name>A0A8H6FMV9_9LECA</name>
<dbReference type="GO" id="GO:0005778">
    <property type="term" value="C:peroxisomal membrane"/>
    <property type="evidence" value="ECO:0007669"/>
    <property type="project" value="UniProtKB-SubCell"/>
</dbReference>
<reference evidence="14 15" key="1">
    <citation type="journal article" date="2020" name="Genomics">
        <title>Complete, high-quality genomes from long-read metagenomic sequencing of two wolf lichen thalli reveals enigmatic genome architecture.</title>
        <authorList>
            <person name="McKenzie S.K."/>
            <person name="Walston R.F."/>
            <person name="Allen J.L."/>
        </authorList>
    </citation>
    <scope>NUCLEOTIDE SEQUENCE [LARGE SCALE GENOMIC DNA]</scope>
    <source>
        <strain evidence="14">WasteWater2</strain>
    </source>
</reference>
<dbReference type="GO" id="GO:0044610">
    <property type="term" value="F:FMN transmembrane transporter activity"/>
    <property type="evidence" value="ECO:0007669"/>
    <property type="project" value="TreeGrafter"/>
</dbReference>
<evidence type="ECO:0000256" key="3">
    <source>
        <dbReference type="ARBA" id="ARBA00022448"/>
    </source>
</evidence>
<dbReference type="GO" id="GO:0080122">
    <property type="term" value="F:AMP transmembrane transporter activity"/>
    <property type="evidence" value="ECO:0007669"/>
    <property type="project" value="TreeGrafter"/>
</dbReference>
<gene>
    <name evidence="14" type="ORF">HO173_010515</name>
</gene>
<dbReference type="GO" id="GO:0015217">
    <property type="term" value="F:ADP transmembrane transporter activity"/>
    <property type="evidence" value="ECO:0007669"/>
    <property type="project" value="TreeGrafter"/>
</dbReference>
<dbReference type="Gene3D" id="1.50.40.10">
    <property type="entry name" value="Mitochondrial carrier domain"/>
    <property type="match status" value="1"/>
</dbReference>
<evidence type="ECO:0000256" key="8">
    <source>
        <dbReference type="ARBA" id="ARBA00023136"/>
    </source>
</evidence>
<dbReference type="GO" id="GO:0015230">
    <property type="term" value="F:FAD transmembrane transporter activity"/>
    <property type="evidence" value="ECO:0007669"/>
    <property type="project" value="TreeGrafter"/>
</dbReference>
<dbReference type="InterPro" id="IPR052217">
    <property type="entry name" value="Mito/Peroxisomal_Carrier"/>
</dbReference>
<keyword evidence="6" id="KW-0999">Mitochondrion inner membrane</keyword>
<feature type="transmembrane region" description="Helical" evidence="13">
    <location>
        <begin position="67"/>
        <end position="89"/>
    </location>
</feature>
<evidence type="ECO:0000256" key="10">
    <source>
        <dbReference type="PROSITE-ProRule" id="PRU00282"/>
    </source>
</evidence>
<dbReference type="EMBL" id="JACCJC010000058">
    <property type="protein sequence ID" value="KAF6231372.1"/>
    <property type="molecule type" value="Genomic_DNA"/>
</dbReference>
<dbReference type="PROSITE" id="PS50920">
    <property type="entry name" value="SOLCAR"/>
    <property type="match status" value="3"/>
</dbReference>
<evidence type="ECO:0000256" key="12">
    <source>
        <dbReference type="SAM" id="MobiDB-lite"/>
    </source>
</evidence>
<evidence type="ECO:0000313" key="15">
    <source>
        <dbReference type="Proteomes" id="UP000578531"/>
    </source>
</evidence>
<keyword evidence="5" id="KW-0677">Repeat</keyword>
<dbReference type="AlphaFoldDB" id="A0A8H6FMV9"/>
<evidence type="ECO:0000256" key="7">
    <source>
        <dbReference type="ARBA" id="ARBA00022989"/>
    </source>
</evidence>
<keyword evidence="7 13" id="KW-1133">Transmembrane helix</keyword>
<keyword evidence="6" id="KW-0496">Mitochondrion</keyword>
<feature type="transmembrane region" description="Helical" evidence="13">
    <location>
        <begin position="14"/>
        <end position="37"/>
    </location>
</feature>
<feature type="repeat" description="Solcar" evidence="10">
    <location>
        <begin position="111"/>
        <end position="212"/>
    </location>
</feature>
<comment type="subcellular location">
    <subcellularLocation>
        <location evidence="1">Peroxisome membrane</location>
        <topology evidence="1">Multi-pass membrane protein</topology>
    </subcellularLocation>
</comment>
<comment type="caution">
    <text evidence="14">The sequence shown here is derived from an EMBL/GenBank/DDBJ whole genome shotgun (WGS) entry which is preliminary data.</text>
</comment>